<dbReference type="CDD" id="cd06971">
    <property type="entry name" value="PgpA"/>
    <property type="match status" value="1"/>
</dbReference>
<feature type="transmembrane region" description="Helical" evidence="2">
    <location>
        <begin position="48"/>
        <end position="68"/>
    </location>
</feature>
<dbReference type="SUPFAM" id="SSF101307">
    <property type="entry name" value="YutG-like"/>
    <property type="match status" value="1"/>
</dbReference>
<keyword evidence="1" id="KW-0595">Phospholipid degradation</keyword>
<keyword evidence="5" id="KW-1185">Reference proteome</keyword>
<keyword evidence="1" id="KW-0479">Metal-binding</keyword>
<feature type="transmembrane region" description="Helical" evidence="2">
    <location>
        <begin position="107"/>
        <end position="125"/>
    </location>
</feature>
<dbReference type="InterPro" id="IPR036681">
    <property type="entry name" value="PgpA-like_sf"/>
</dbReference>
<keyword evidence="1 2" id="KW-0472">Membrane</keyword>
<evidence type="ECO:0000259" key="3">
    <source>
        <dbReference type="Pfam" id="PF04608"/>
    </source>
</evidence>
<keyword evidence="2" id="KW-1133">Transmembrane helix</keyword>
<evidence type="ECO:0000313" key="4">
    <source>
        <dbReference type="EMBL" id="GGD34217.1"/>
    </source>
</evidence>
<comment type="subcellular location">
    <subcellularLocation>
        <location evidence="1">Cell inner membrane</location>
        <topology evidence="1">Multi-pass membrane protein</topology>
    </subcellularLocation>
</comment>
<keyword evidence="1" id="KW-0460">Magnesium</keyword>
<evidence type="ECO:0000256" key="1">
    <source>
        <dbReference type="PIRNR" id="PIRNR006162"/>
    </source>
</evidence>
<keyword evidence="1" id="KW-1003">Cell membrane</keyword>
<dbReference type="InterPro" id="IPR026037">
    <property type="entry name" value="PgpA"/>
</dbReference>
<dbReference type="PIRSF" id="PIRSF006162">
    <property type="entry name" value="PgpA"/>
    <property type="match status" value="1"/>
</dbReference>
<feature type="transmembrane region" description="Helical" evidence="2">
    <location>
        <begin position="146"/>
        <end position="168"/>
    </location>
</feature>
<evidence type="ECO:0000313" key="5">
    <source>
        <dbReference type="Proteomes" id="UP000617355"/>
    </source>
</evidence>
<feature type="transmembrane region" description="Helical" evidence="2">
    <location>
        <begin position="80"/>
        <end position="101"/>
    </location>
</feature>
<gene>
    <name evidence="4" type="primary">pgpA</name>
    <name evidence="4" type="ORF">GCM10011358_17850</name>
</gene>
<dbReference type="Pfam" id="PF04608">
    <property type="entry name" value="PgpA"/>
    <property type="match status" value="1"/>
</dbReference>
<sequence length="170" mass="17912">MKKIVASFLYVGYLRPASGTWGSLAALPFVWALHVLGGLMHPLGGPLLLALAALAAFIAGLWATPAVAAETGREDPSEVVIDEVVGMWIAMVPVSVGAAMMNAEILALYPGWIAAFFAFRLFDIWKPGPIGWADRRGDAMGVMLDDVLAGILAGVVTIALAALSHLWLMA</sequence>
<protein>
    <recommendedName>
        <fullName evidence="1">Phosphatidylglycerophosphatase A</fullName>
        <ecNumber evidence="1">3.1.3.27</ecNumber>
    </recommendedName>
    <alternativeName>
        <fullName evidence="1">Phosphatidylglycerolphosphate phosphatase A</fullName>
    </alternativeName>
</protein>
<comment type="function">
    <text evidence="1">Lipid phosphatase which dephosphorylates phosphatidylglycerophosphate (PGP) to phosphatidylglycerol (PG).</text>
</comment>
<dbReference type="Proteomes" id="UP000617355">
    <property type="component" value="Unassembled WGS sequence"/>
</dbReference>
<proteinExistence type="predicted"/>
<reference evidence="5" key="1">
    <citation type="journal article" date="2019" name="Int. J. Syst. Evol. Microbiol.">
        <title>The Global Catalogue of Microorganisms (GCM) 10K type strain sequencing project: providing services to taxonomists for standard genome sequencing and annotation.</title>
        <authorList>
            <consortium name="The Broad Institute Genomics Platform"/>
            <consortium name="The Broad Institute Genome Sequencing Center for Infectious Disease"/>
            <person name="Wu L."/>
            <person name="Ma J."/>
        </authorList>
    </citation>
    <scope>NUCLEOTIDE SEQUENCE [LARGE SCALE GENOMIC DNA]</scope>
    <source>
        <strain evidence="5">CGMCC 1.12922</strain>
    </source>
</reference>
<dbReference type="PANTHER" id="PTHR36305:SF1">
    <property type="entry name" value="PHOSPHATIDYLGLYCEROPHOSPHATASE A"/>
    <property type="match status" value="1"/>
</dbReference>
<keyword evidence="1" id="KW-0443">Lipid metabolism</keyword>
<comment type="pathway">
    <text evidence="1">Phospholipid metabolism; phosphatidylglycerol biosynthesis; phosphatidylglycerol from CDP-diacylglycerol: step 2/2.</text>
</comment>
<organism evidence="4 5">
    <name type="scientific">Sinisalibacter lacisalsi</name>
    <dbReference type="NCBI Taxonomy" id="1526570"/>
    <lineage>
        <taxon>Bacteria</taxon>
        <taxon>Pseudomonadati</taxon>
        <taxon>Pseudomonadota</taxon>
        <taxon>Alphaproteobacteria</taxon>
        <taxon>Rhodobacterales</taxon>
        <taxon>Roseobacteraceae</taxon>
        <taxon>Sinisalibacter</taxon>
    </lineage>
</organism>
<accession>A0ABQ1QML0</accession>
<dbReference type="PANTHER" id="PTHR36305">
    <property type="entry name" value="PHOSPHATIDYLGLYCEROPHOSPHATASE A"/>
    <property type="match status" value="1"/>
</dbReference>
<keyword evidence="1" id="KW-0442">Lipid degradation</keyword>
<comment type="cofactor">
    <cofactor evidence="1">
        <name>Mg(2+)</name>
        <dbReference type="ChEBI" id="CHEBI:18420"/>
    </cofactor>
</comment>
<keyword evidence="1" id="KW-0997">Cell inner membrane</keyword>
<dbReference type="InterPro" id="IPR007686">
    <property type="entry name" value="YutG/PgpA"/>
</dbReference>
<keyword evidence="1" id="KW-1208">Phospholipid metabolism</keyword>
<feature type="domain" description="YutG/PgpA" evidence="3">
    <location>
        <begin position="4"/>
        <end position="160"/>
    </location>
</feature>
<comment type="catalytic activity">
    <reaction evidence="1">
        <text>a 1,2-diacyl-sn-glycero-3-phospho-(1'-sn-glycero-3'-phosphate) + H2O = a 1,2-diacyl-sn-glycero-3-phospho-(1'-sn-glycerol) + phosphate</text>
        <dbReference type="Rhea" id="RHEA:33751"/>
        <dbReference type="ChEBI" id="CHEBI:15377"/>
        <dbReference type="ChEBI" id="CHEBI:43474"/>
        <dbReference type="ChEBI" id="CHEBI:60110"/>
        <dbReference type="ChEBI" id="CHEBI:64716"/>
        <dbReference type="EC" id="3.1.3.27"/>
    </reaction>
</comment>
<dbReference type="RefSeq" id="WP_188527282.1">
    <property type="nucleotide sequence ID" value="NZ_BMGI01000002.1"/>
</dbReference>
<evidence type="ECO:0000256" key="2">
    <source>
        <dbReference type="SAM" id="Phobius"/>
    </source>
</evidence>
<comment type="caution">
    <text evidence="4">The sequence shown here is derived from an EMBL/GenBank/DDBJ whole genome shotgun (WGS) entry which is preliminary data.</text>
</comment>
<keyword evidence="1 2" id="KW-0812">Transmembrane</keyword>
<dbReference type="EC" id="3.1.3.27" evidence="1"/>
<keyword evidence="1" id="KW-0378">Hydrolase</keyword>
<dbReference type="EMBL" id="BMGI01000002">
    <property type="protein sequence ID" value="GGD34217.1"/>
    <property type="molecule type" value="Genomic_DNA"/>
</dbReference>
<name>A0ABQ1QML0_9RHOB</name>